<dbReference type="EMBL" id="JBBPBM010000004">
    <property type="protein sequence ID" value="KAK8589338.1"/>
    <property type="molecule type" value="Genomic_DNA"/>
</dbReference>
<dbReference type="Proteomes" id="UP001472677">
    <property type="component" value="Unassembled WGS sequence"/>
</dbReference>
<reference evidence="1 2" key="1">
    <citation type="journal article" date="2024" name="G3 (Bethesda)">
        <title>Genome assembly of Hibiscus sabdariffa L. provides insights into metabolisms of medicinal natural products.</title>
        <authorList>
            <person name="Kim T."/>
        </authorList>
    </citation>
    <scope>NUCLEOTIDE SEQUENCE [LARGE SCALE GENOMIC DNA]</scope>
    <source>
        <strain evidence="1">TK-2024</strain>
        <tissue evidence="1">Old leaves</tissue>
    </source>
</reference>
<name>A0ABR2FYK3_9ROSI</name>
<keyword evidence="2" id="KW-1185">Reference proteome</keyword>
<sequence length="191" mass="21654">MKDDTGDGTVSILVAVKGKANQDEGSTDHSIRECKLSDSVGSNEYEEFNMFLDPSATKVVSTSSMNITLVPLQTQLAPTHFLSGYMPQLITWSVCWFTFQLFELGIMLSCDDLDKYRIMFPGSSTQMYRIMPFRFQCLSSSCTCISIAYNYDTMAVHERCICDIAATEFLTCKVESTSYWYSDMFHMELKP</sequence>
<proteinExistence type="predicted"/>
<dbReference type="InterPro" id="IPR036452">
    <property type="entry name" value="Ribo_hydro-like"/>
</dbReference>
<dbReference type="Gene3D" id="3.90.245.10">
    <property type="entry name" value="Ribonucleoside hydrolase-like"/>
    <property type="match status" value="1"/>
</dbReference>
<gene>
    <name evidence="1" type="ORF">V6N12_023738</name>
</gene>
<evidence type="ECO:0000313" key="2">
    <source>
        <dbReference type="Proteomes" id="UP001472677"/>
    </source>
</evidence>
<dbReference type="SUPFAM" id="SSF53590">
    <property type="entry name" value="Nucleoside hydrolase"/>
    <property type="match status" value="1"/>
</dbReference>
<comment type="caution">
    <text evidence="1">The sequence shown here is derived from an EMBL/GenBank/DDBJ whole genome shotgun (WGS) entry which is preliminary data.</text>
</comment>
<accession>A0ABR2FYK3</accession>
<protein>
    <submittedName>
        <fullName evidence="1">Uncharacterized protein</fullName>
    </submittedName>
</protein>
<evidence type="ECO:0000313" key="1">
    <source>
        <dbReference type="EMBL" id="KAK8589338.1"/>
    </source>
</evidence>
<organism evidence="1 2">
    <name type="scientific">Hibiscus sabdariffa</name>
    <name type="common">roselle</name>
    <dbReference type="NCBI Taxonomy" id="183260"/>
    <lineage>
        <taxon>Eukaryota</taxon>
        <taxon>Viridiplantae</taxon>
        <taxon>Streptophyta</taxon>
        <taxon>Embryophyta</taxon>
        <taxon>Tracheophyta</taxon>
        <taxon>Spermatophyta</taxon>
        <taxon>Magnoliopsida</taxon>
        <taxon>eudicotyledons</taxon>
        <taxon>Gunneridae</taxon>
        <taxon>Pentapetalae</taxon>
        <taxon>rosids</taxon>
        <taxon>malvids</taxon>
        <taxon>Malvales</taxon>
        <taxon>Malvaceae</taxon>
        <taxon>Malvoideae</taxon>
        <taxon>Hibiscus</taxon>
    </lineage>
</organism>